<name>A0ABN9CDD5_9NEOB</name>
<feature type="non-terminal residue" evidence="1">
    <location>
        <position position="88"/>
    </location>
</feature>
<proteinExistence type="predicted"/>
<dbReference type="EMBL" id="CATNWA010009482">
    <property type="protein sequence ID" value="CAI9558068.1"/>
    <property type="molecule type" value="Genomic_DNA"/>
</dbReference>
<evidence type="ECO:0000313" key="1">
    <source>
        <dbReference type="EMBL" id="CAI9558068.1"/>
    </source>
</evidence>
<dbReference type="Proteomes" id="UP001162483">
    <property type="component" value="Unassembled WGS sequence"/>
</dbReference>
<gene>
    <name evidence="1" type="ORF">SPARVUS_LOCUS4842581</name>
</gene>
<sequence>MPLISSPDDQCPAVPCTSAQQCHPSVPISATHQCRPAVPTSRVASQCCQCRQSAVPISVAHQCCLSVPIIDAYQYSNISASSSMSTSA</sequence>
<keyword evidence="2" id="KW-1185">Reference proteome</keyword>
<evidence type="ECO:0000313" key="2">
    <source>
        <dbReference type="Proteomes" id="UP001162483"/>
    </source>
</evidence>
<reference evidence="1" key="1">
    <citation type="submission" date="2023-05" db="EMBL/GenBank/DDBJ databases">
        <authorList>
            <person name="Stuckert A."/>
        </authorList>
    </citation>
    <scope>NUCLEOTIDE SEQUENCE</scope>
</reference>
<comment type="caution">
    <text evidence="1">The sequence shown here is derived from an EMBL/GenBank/DDBJ whole genome shotgun (WGS) entry which is preliminary data.</text>
</comment>
<protein>
    <submittedName>
        <fullName evidence="1">Uncharacterized protein</fullName>
    </submittedName>
</protein>
<organism evidence="1 2">
    <name type="scientific">Staurois parvus</name>
    <dbReference type="NCBI Taxonomy" id="386267"/>
    <lineage>
        <taxon>Eukaryota</taxon>
        <taxon>Metazoa</taxon>
        <taxon>Chordata</taxon>
        <taxon>Craniata</taxon>
        <taxon>Vertebrata</taxon>
        <taxon>Euteleostomi</taxon>
        <taxon>Amphibia</taxon>
        <taxon>Batrachia</taxon>
        <taxon>Anura</taxon>
        <taxon>Neobatrachia</taxon>
        <taxon>Ranoidea</taxon>
        <taxon>Ranidae</taxon>
        <taxon>Staurois</taxon>
    </lineage>
</organism>
<accession>A0ABN9CDD5</accession>